<reference evidence="2" key="1">
    <citation type="journal article" date="2014" name="Front. Microbiol.">
        <title>High frequency of phylogenetically diverse reductive dehalogenase-homologous genes in deep subseafloor sedimentary metagenomes.</title>
        <authorList>
            <person name="Kawai M."/>
            <person name="Futagami T."/>
            <person name="Toyoda A."/>
            <person name="Takaki Y."/>
            <person name="Nishi S."/>
            <person name="Hori S."/>
            <person name="Arai W."/>
            <person name="Tsubouchi T."/>
            <person name="Morono Y."/>
            <person name="Uchiyama I."/>
            <person name="Ito T."/>
            <person name="Fujiyama A."/>
            <person name="Inagaki F."/>
            <person name="Takami H."/>
        </authorList>
    </citation>
    <scope>NUCLEOTIDE SEQUENCE</scope>
    <source>
        <strain evidence="2">Expedition CK06-06</strain>
    </source>
</reference>
<dbReference type="PANTHER" id="PTHR32294">
    <property type="entry name" value="DNA POLYMERASE III SUBUNIT ALPHA"/>
    <property type="match status" value="1"/>
</dbReference>
<dbReference type="SMART" id="SM00481">
    <property type="entry name" value="POLIIIAc"/>
    <property type="match status" value="1"/>
</dbReference>
<accession>X1BM58</accession>
<sequence length="227" mass="25847">MKPEDFVHLHVHTHYSLLDGLAKPEALVKKVKDLGMKALAITDHGAMYGATEFYKACKDANIKPIIGVEIYIAPRRMQDKTPKLDTSPYHLILLAKNNTGYKNLIKLVSKAHLEGYYYKPRVDKETLSKYSQGLIAMSACLQGEVQRSLLSKNVEKAKKAIKYYQNTFGKDDFYAELQHHPNSSDQKQVNDRLTKLSKKIDLNLVLTEDVHYLNSEDQEAHEVLLCV</sequence>
<dbReference type="InterPro" id="IPR016195">
    <property type="entry name" value="Pol/histidinol_Pase-like"/>
</dbReference>
<feature type="non-terminal residue" evidence="2">
    <location>
        <position position="227"/>
    </location>
</feature>
<evidence type="ECO:0000259" key="1">
    <source>
        <dbReference type="SMART" id="SM00481"/>
    </source>
</evidence>
<comment type="caution">
    <text evidence="2">The sequence shown here is derived from an EMBL/GenBank/DDBJ whole genome shotgun (WGS) entry which is preliminary data.</text>
</comment>
<protein>
    <recommendedName>
        <fullName evidence="1">Polymerase/histidinol phosphatase N-terminal domain-containing protein</fullName>
    </recommendedName>
</protein>
<dbReference type="InterPro" id="IPR004013">
    <property type="entry name" value="PHP_dom"/>
</dbReference>
<name>X1BM58_9ZZZZ</name>
<dbReference type="PANTHER" id="PTHR32294:SF0">
    <property type="entry name" value="DNA POLYMERASE III SUBUNIT ALPHA"/>
    <property type="match status" value="1"/>
</dbReference>
<dbReference type="CDD" id="cd12113">
    <property type="entry name" value="PHP_PolIIIA_DnaE3"/>
    <property type="match status" value="1"/>
</dbReference>
<dbReference type="Pfam" id="PF02811">
    <property type="entry name" value="PHP"/>
    <property type="match status" value="1"/>
</dbReference>
<dbReference type="EMBL" id="BART01019849">
    <property type="protein sequence ID" value="GAG96999.1"/>
    <property type="molecule type" value="Genomic_DNA"/>
</dbReference>
<dbReference type="InterPro" id="IPR003141">
    <property type="entry name" value="Pol/His_phosphatase_N"/>
</dbReference>
<feature type="domain" description="Polymerase/histidinol phosphatase N-terminal" evidence="1">
    <location>
        <begin position="7"/>
        <end position="74"/>
    </location>
</feature>
<dbReference type="GO" id="GO:0006260">
    <property type="term" value="P:DNA replication"/>
    <property type="evidence" value="ECO:0007669"/>
    <property type="project" value="InterPro"/>
</dbReference>
<proteinExistence type="predicted"/>
<dbReference type="SUPFAM" id="SSF89550">
    <property type="entry name" value="PHP domain-like"/>
    <property type="match status" value="1"/>
</dbReference>
<gene>
    <name evidence="2" type="ORF">S01H4_37027</name>
</gene>
<evidence type="ECO:0000313" key="2">
    <source>
        <dbReference type="EMBL" id="GAG96999.1"/>
    </source>
</evidence>
<dbReference type="GO" id="GO:0008408">
    <property type="term" value="F:3'-5' exonuclease activity"/>
    <property type="evidence" value="ECO:0007669"/>
    <property type="project" value="InterPro"/>
</dbReference>
<dbReference type="InterPro" id="IPR004805">
    <property type="entry name" value="DnaE2/DnaE/PolC"/>
</dbReference>
<dbReference type="AlphaFoldDB" id="X1BM58"/>
<dbReference type="Gene3D" id="3.20.20.140">
    <property type="entry name" value="Metal-dependent hydrolases"/>
    <property type="match status" value="1"/>
</dbReference>
<organism evidence="2">
    <name type="scientific">marine sediment metagenome</name>
    <dbReference type="NCBI Taxonomy" id="412755"/>
    <lineage>
        <taxon>unclassified sequences</taxon>
        <taxon>metagenomes</taxon>
        <taxon>ecological metagenomes</taxon>
    </lineage>
</organism>